<organism evidence="1 2">
    <name type="scientific">Penicillium cosmopolitanum</name>
    <dbReference type="NCBI Taxonomy" id="1131564"/>
    <lineage>
        <taxon>Eukaryota</taxon>
        <taxon>Fungi</taxon>
        <taxon>Dikarya</taxon>
        <taxon>Ascomycota</taxon>
        <taxon>Pezizomycotina</taxon>
        <taxon>Eurotiomycetes</taxon>
        <taxon>Eurotiomycetidae</taxon>
        <taxon>Eurotiales</taxon>
        <taxon>Aspergillaceae</taxon>
        <taxon>Penicillium</taxon>
    </lineage>
</organism>
<reference evidence="1" key="2">
    <citation type="journal article" date="2023" name="IMA Fungus">
        <title>Comparative genomic study of the Penicillium genus elucidates a diverse pangenome and 15 lateral gene transfer events.</title>
        <authorList>
            <person name="Petersen C."/>
            <person name="Sorensen T."/>
            <person name="Nielsen M.R."/>
            <person name="Sondergaard T.E."/>
            <person name="Sorensen J.L."/>
            <person name="Fitzpatrick D.A."/>
            <person name="Frisvad J.C."/>
            <person name="Nielsen K.L."/>
        </authorList>
    </citation>
    <scope>NUCLEOTIDE SEQUENCE</scope>
    <source>
        <strain evidence="1">IBT 29677</strain>
    </source>
</reference>
<reference evidence="1" key="1">
    <citation type="submission" date="2022-12" db="EMBL/GenBank/DDBJ databases">
        <authorList>
            <person name="Petersen C."/>
        </authorList>
    </citation>
    <scope>NUCLEOTIDE SEQUENCE</scope>
    <source>
        <strain evidence="1">IBT 29677</strain>
    </source>
</reference>
<evidence type="ECO:0000313" key="2">
    <source>
        <dbReference type="Proteomes" id="UP001147747"/>
    </source>
</evidence>
<dbReference type="EMBL" id="JAPZBU010000005">
    <property type="protein sequence ID" value="KAJ5404306.1"/>
    <property type="molecule type" value="Genomic_DNA"/>
</dbReference>
<dbReference type="GeneID" id="81367794"/>
<comment type="caution">
    <text evidence="1">The sequence shown here is derived from an EMBL/GenBank/DDBJ whole genome shotgun (WGS) entry which is preliminary data.</text>
</comment>
<name>A0A9X0BC29_9EURO</name>
<sequence length="714" mass="79554">MAARISRHLPLLNRRGWASLPSHATPRLVNTSARCGLVTSRNTRNLAPWTGRATPAKSVAVPLRYAHTDASSSGRPKAVIADATTFKGSNITEKHWTSQNLPVADPLIEPQAVLHFLEFITSGILPNGKKTALPLLNPDEFPLFLTPSSQWAPAPFNKDETLSSVQKAIKRITDAEEVTGLCLVGQNIQFIKNRLWGGLAPVPASRWHEKDLNNPDHFAIAQEYLTSVIAVFEYLNNPQIRSNMRDTFNKISGDFGEMQEALNAQRKAAGGVSPDLNLTALWEEYIRSVYEVMTTTAHSWILARVTELRARTLNSFSEITAKPNAEESPEMAIFSQRWSELLSVTSMADFNIWISMEGYNGFKTPTSIVAGLHNPDLQNQATNSGFSELLLERLGQCIKRQNEAAGVSGEGAIDNDAARRERLSISTLVQDEIREKIRGPKPSPRPPVQPWIQQHLRAYEMLSSGLQPGQEPGFGFGLAIYRAAHRNVSDEQWNKLKQDLETQFSAWGEEVERADELKPLLKLHWFDCKELGFDAANSITEARSHFQQIRTSEEWSRKIAPSFFLAIDPMAVGSYTDENFHPTPTKDEVLLKGDFQGHVLAIDADFEAPAPTDASKEADPTKYTGQMRVLGNLVWSEIYPMLMLQSANLETLNMRARDHPMKVYTGPTVPSQVAPWKERIAMNGAMMDSFVDYLKEKNPDLAGKVEGMKGQGIL</sequence>
<protein>
    <submittedName>
        <fullName evidence="1">Uncharacterized protein</fullName>
    </submittedName>
</protein>
<accession>A0A9X0BC29</accession>
<dbReference type="RefSeq" id="XP_056491548.1">
    <property type="nucleotide sequence ID" value="XM_056628814.1"/>
</dbReference>
<evidence type="ECO:0000313" key="1">
    <source>
        <dbReference type="EMBL" id="KAJ5404306.1"/>
    </source>
</evidence>
<dbReference type="AlphaFoldDB" id="A0A9X0BC29"/>
<proteinExistence type="predicted"/>
<dbReference type="Proteomes" id="UP001147747">
    <property type="component" value="Unassembled WGS sequence"/>
</dbReference>
<gene>
    <name evidence="1" type="ORF">N7509_004177</name>
</gene>
<keyword evidence="2" id="KW-1185">Reference proteome</keyword>
<dbReference type="OrthoDB" id="3437405at2759"/>